<accession>A0A3N0Y9V4</accession>
<evidence type="ECO:0000313" key="3">
    <source>
        <dbReference type="Proteomes" id="UP000281406"/>
    </source>
</evidence>
<gene>
    <name evidence="2" type="ORF">DPX16_9601</name>
</gene>
<keyword evidence="3" id="KW-1185">Reference proteome</keyword>
<sequence>MCVIFDPPPLPLAAGSDDKLLDLERWRFWLKVWTEESCVTTLLLLYRIATCVVWDCFYNLEFPVYRKLHKPTFKEPQDREEEEEEEEEGHSVFINVTNILNETEGEYSLPQQCTCHNLNLATRDIEGALTQSEAFKKSIKIIDSKWQNSPSYRSIFRLAYIPNGKKADVVSNLKAEVNLLQTQYPDDHMQTDGEDPTDDGDELDTSHHSEQEQS</sequence>
<reference evidence="2 3" key="1">
    <citation type="submission" date="2018-10" db="EMBL/GenBank/DDBJ databases">
        <title>Genome assembly for a Yunnan-Guizhou Plateau 3E fish, Anabarilius grahami (Regan), and its evolutionary and genetic applications.</title>
        <authorList>
            <person name="Jiang W."/>
        </authorList>
    </citation>
    <scope>NUCLEOTIDE SEQUENCE [LARGE SCALE GENOMIC DNA]</scope>
    <source>
        <strain evidence="2">AG-KIZ</strain>
        <tissue evidence="2">Muscle</tissue>
    </source>
</reference>
<feature type="compositionally biased region" description="Basic and acidic residues" evidence="1">
    <location>
        <begin position="204"/>
        <end position="214"/>
    </location>
</feature>
<feature type="compositionally biased region" description="Acidic residues" evidence="1">
    <location>
        <begin position="192"/>
        <end position="203"/>
    </location>
</feature>
<dbReference type="Proteomes" id="UP000281406">
    <property type="component" value="Unassembled WGS sequence"/>
</dbReference>
<dbReference type="AlphaFoldDB" id="A0A3N0Y9V4"/>
<proteinExistence type="predicted"/>
<evidence type="ECO:0000256" key="1">
    <source>
        <dbReference type="SAM" id="MobiDB-lite"/>
    </source>
</evidence>
<evidence type="ECO:0000313" key="2">
    <source>
        <dbReference type="EMBL" id="ROL42478.1"/>
    </source>
</evidence>
<dbReference type="EMBL" id="RJVU01049603">
    <property type="protein sequence ID" value="ROL42478.1"/>
    <property type="molecule type" value="Genomic_DNA"/>
</dbReference>
<comment type="caution">
    <text evidence="2">The sequence shown here is derived from an EMBL/GenBank/DDBJ whole genome shotgun (WGS) entry which is preliminary data.</text>
</comment>
<feature type="region of interest" description="Disordered" evidence="1">
    <location>
        <begin position="183"/>
        <end position="214"/>
    </location>
</feature>
<organism evidence="2 3">
    <name type="scientific">Anabarilius grahami</name>
    <name type="common">Kanglang fish</name>
    <name type="synonym">Barilius grahami</name>
    <dbReference type="NCBI Taxonomy" id="495550"/>
    <lineage>
        <taxon>Eukaryota</taxon>
        <taxon>Metazoa</taxon>
        <taxon>Chordata</taxon>
        <taxon>Craniata</taxon>
        <taxon>Vertebrata</taxon>
        <taxon>Euteleostomi</taxon>
        <taxon>Actinopterygii</taxon>
        <taxon>Neopterygii</taxon>
        <taxon>Teleostei</taxon>
        <taxon>Ostariophysi</taxon>
        <taxon>Cypriniformes</taxon>
        <taxon>Xenocyprididae</taxon>
        <taxon>Xenocypridinae</taxon>
        <taxon>Xenocypridinae incertae sedis</taxon>
        <taxon>Anabarilius</taxon>
    </lineage>
</organism>
<protein>
    <submittedName>
        <fullName evidence="2">Uncharacterized protein</fullName>
    </submittedName>
</protein>
<name>A0A3N0Y9V4_ANAGA</name>